<dbReference type="InterPro" id="IPR048720">
    <property type="entry name" value="PROPPIN"/>
</dbReference>
<keyword evidence="2" id="KW-0677">Repeat</keyword>
<feature type="compositionally biased region" description="Basic and acidic residues" evidence="5">
    <location>
        <begin position="363"/>
        <end position="373"/>
    </location>
</feature>
<dbReference type="EMBL" id="PUHR01000014">
    <property type="protein sequence ID" value="KAG0671253.1"/>
    <property type="molecule type" value="Genomic_DNA"/>
</dbReference>
<dbReference type="OrthoDB" id="1667587at2759"/>
<dbReference type="SUPFAM" id="SSF50978">
    <property type="entry name" value="WD40 repeat-like"/>
    <property type="match status" value="1"/>
</dbReference>
<evidence type="ECO:0000256" key="1">
    <source>
        <dbReference type="ARBA" id="ARBA00022574"/>
    </source>
</evidence>
<feature type="repeat" description="WD" evidence="4">
    <location>
        <begin position="273"/>
        <end position="301"/>
    </location>
</feature>
<dbReference type="AlphaFoldDB" id="A0A9P7BDC5"/>
<protein>
    <submittedName>
        <fullName evidence="6">Autophagy protein</fullName>
    </submittedName>
</protein>
<dbReference type="Gene3D" id="2.130.10.10">
    <property type="entry name" value="YVTN repeat-like/Quinoprotein amine dehydrogenase"/>
    <property type="match status" value="1"/>
</dbReference>
<dbReference type="InterPro" id="IPR015943">
    <property type="entry name" value="WD40/YVTN_repeat-like_dom_sf"/>
</dbReference>
<accession>A0A9P7BDC5</accession>
<name>A0A9P7BDC5_MAUEX</name>
<comment type="caution">
    <text evidence="6">The sequence shown here is derived from an EMBL/GenBank/DDBJ whole genome shotgun (WGS) entry which is preliminary data.</text>
</comment>
<evidence type="ECO:0000256" key="4">
    <source>
        <dbReference type="PROSITE-ProRule" id="PRU00221"/>
    </source>
</evidence>
<reference evidence="6 7" key="1">
    <citation type="submission" date="2020-11" db="EMBL/GenBank/DDBJ databases">
        <title>Kefir isolates.</title>
        <authorList>
            <person name="Marcisauskas S."/>
            <person name="Kim Y."/>
            <person name="Blasche S."/>
        </authorList>
    </citation>
    <scope>NUCLEOTIDE SEQUENCE [LARGE SCALE GENOMIC DNA]</scope>
    <source>
        <strain evidence="6 7">OG2</strain>
    </source>
</reference>
<dbReference type="Proteomes" id="UP000750334">
    <property type="component" value="Unassembled WGS sequence"/>
</dbReference>
<dbReference type="InterPro" id="IPR036322">
    <property type="entry name" value="WD40_repeat_dom_sf"/>
</dbReference>
<keyword evidence="7" id="KW-1185">Reference proteome</keyword>
<evidence type="ECO:0000313" key="6">
    <source>
        <dbReference type="EMBL" id="KAG0671253.1"/>
    </source>
</evidence>
<dbReference type="SMART" id="SM00320">
    <property type="entry name" value="WD40"/>
    <property type="match status" value="2"/>
</dbReference>
<dbReference type="PANTHER" id="PTHR11227">
    <property type="entry name" value="WD-REPEAT PROTEIN INTERACTING WITH PHOSPHOINOSIDES WIPI -RELATED"/>
    <property type="match status" value="1"/>
</dbReference>
<organism evidence="6 7">
    <name type="scientific">Maudiozyma exigua</name>
    <name type="common">Yeast</name>
    <name type="synonym">Kazachstania exigua</name>
    <dbReference type="NCBI Taxonomy" id="34358"/>
    <lineage>
        <taxon>Eukaryota</taxon>
        <taxon>Fungi</taxon>
        <taxon>Dikarya</taxon>
        <taxon>Ascomycota</taxon>
        <taxon>Saccharomycotina</taxon>
        <taxon>Saccharomycetes</taxon>
        <taxon>Saccharomycetales</taxon>
        <taxon>Saccharomycetaceae</taxon>
        <taxon>Maudiozyma</taxon>
    </lineage>
</organism>
<evidence type="ECO:0000256" key="2">
    <source>
        <dbReference type="ARBA" id="ARBA00022737"/>
    </source>
</evidence>
<evidence type="ECO:0000256" key="5">
    <source>
        <dbReference type="SAM" id="MobiDB-lite"/>
    </source>
</evidence>
<sequence>METIDATDEVVNCVNFNQTGTCISLGTSKGYDIFNCNPFGKFYSESEPDTGGYSIVEMLFSTSLVALVGNGDSPHLSPRKLRLVNTKKHSIICEITFPTSILSVKMNKGRLVVLLSLQIYIYDINNMTLLHVIDREANQTNLISVSPDLHNNILAYPSTSKLIHSDIRANVTSNNMTLLDSKISDPLTQDMIANNIDVELDIDNDEGNVISDGNDSNDEHYSNSIQKPSDPGSENVINQYNSNNSDPDSDDKSVKDGDVILFDMDELQPMMVIEAHKNGIAALALSPDGQYLATASEKGTIIRIFNVTTGFKLYQFRRGTYSTRIYSMNFSDDNQFLLASSSSKTVHVFKLGNMVPNAGSVSDNERDDSKFNEVDDANSNHSGSSGNYLDKSSVRKPYVDASRKTVARMIRNSSQTFTRRAAQTLGQIFPQKVTSILEPCRHFASLKIPVKDDSDKHVRSVAFIGGTIEISIADYPELFSVGDEDKDIAGSRNGALLGVRTGVHGNRAFQAGHRKNPGDIIKTNIQDEENTITMLVIRLVTTEGYFFNYVLDPERGGDCLLLSQYSLLES</sequence>
<feature type="compositionally biased region" description="Polar residues" evidence="5">
    <location>
        <begin position="377"/>
        <end position="387"/>
    </location>
</feature>
<comment type="similarity">
    <text evidence="3">Belongs to the WD repeat PROPPIN family.</text>
</comment>
<proteinExistence type="inferred from homology"/>
<dbReference type="PROSITE" id="PS50082">
    <property type="entry name" value="WD_REPEATS_2"/>
    <property type="match status" value="1"/>
</dbReference>
<gene>
    <name evidence="6" type="primary">ATG18_1</name>
    <name evidence="6" type="ORF">C6P45_001017</name>
</gene>
<dbReference type="InterPro" id="IPR001680">
    <property type="entry name" value="WD40_rpt"/>
</dbReference>
<dbReference type="Pfam" id="PF21032">
    <property type="entry name" value="PROPPIN"/>
    <property type="match status" value="2"/>
</dbReference>
<keyword evidence="1 4" id="KW-0853">WD repeat</keyword>
<feature type="region of interest" description="Disordered" evidence="5">
    <location>
        <begin position="204"/>
        <end position="232"/>
    </location>
</feature>
<feature type="region of interest" description="Disordered" evidence="5">
    <location>
        <begin position="359"/>
        <end position="391"/>
    </location>
</feature>
<evidence type="ECO:0000313" key="7">
    <source>
        <dbReference type="Proteomes" id="UP000750334"/>
    </source>
</evidence>
<evidence type="ECO:0000256" key="3">
    <source>
        <dbReference type="ARBA" id="ARBA00025740"/>
    </source>
</evidence>
<dbReference type="GO" id="GO:0005737">
    <property type="term" value="C:cytoplasm"/>
    <property type="evidence" value="ECO:0007669"/>
    <property type="project" value="UniProtKB-ARBA"/>
</dbReference>